<dbReference type="GO" id="GO:0003700">
    <property type="term" value="F:DNA-binding transcription factor activity"/>
    <property type="evidence" value="ECO:0007669"/>
    <property type="project" value="InterPro"/>
</dbReference>
<organism evidence="7 8">
    <name type="scientific">Symmachiella macrocystis</name>
    <dbReference type="NCBI Taxonomy" id="2527985"/>
    <lineage>
        <taxon>Bacteria</taxon>
        <taxon>Pseudomonadati</taxon>
        <taxon>Planctomycetota</taxon>
        <taxon>Planctomycetia</taxon>
        <taxon>Planctomycetales</taxon>
        <taxon>Planctomycetaceae</taxon>
        <taxon>Symmachiella</taxon>
    </lineage>
</organism>
<sequence length="302" mass="33586">MNADWLNYHHLLYFWMVAKEGSITRACEKLHLAQPTISGQLKKLESALGEKLYERVGRDLVLTDVGQMVYRYADEMFAIGQELGDAIKGHATGRPIMFMVGIADVLPKLIAFRLLEPALHLEEKVQIVCREGPMEQLLSQLATHELDVVFSDSPAGSMVRIRAFNHALGECGVGLFGTAQLCRQYEHGLPESLSSAPFLLPAENTAMRRSIEEWLIEANISPQIVGEFDDTALLKVFAEAGIGFVPGPLAIRAEIERQFGLSLLLEIPNAIERFYAITVERRIRHPAVMAISEAAKESLFAQ</sequence>
<dbReference type="SUPFAM" id="SSF46785">
    <property type="entry name" value="Winged helix' DNA-binding domain"/>
    <property type="match status" value="1"/>
</dbReference>
<dbReference type="Pfam" id="PF00126">
    <property type="entry name" value="HTH_1"/>
    <property type="match status" value="1"/>
</dbReference>
<dbReference type="FunFam" id="1.10.10.10:FF:000001">
    <property type="entry name" value="LysR family transcriptional regulator"/>
    <property type="match status" value="1"/>
</dbReference>
<dbReference type="GO" id="GO:0003677">
    <property type="term" value="F:DNA binding"/>
    <property type="evidence" value="ECO:0007669"/>
    <property type="project" value="UniProtKB-KW"/>
</dbReference>
<keyword evidence="8" id="KW-1185">Reference proteome</keyword>
<dbReference type="PANTHER" id="PTHR30293:SF2">
    <property type="entry name" value="TRANSCRIPTIONAL ACTIVATOR PROTEIN NHAR"/>
    <property type="match status" value="1"/>
</dbReference>
<gene>
    <name evidence="7" type="primary">nhaR</name>
    <name evidence="7" type="ORF">CA54_09720</name>
</gene>
<name>A0A5C6BNK4_9PLAN</name>
<dbReference type="PANTHER" id="PTHR30293">
    <property type="entry name" value="TRANSCRIPTIONAL REGULATORY PROTEIN NAC-RELATED"/>
    <property type="match status" value="1"/>
</dbReference>
<keyword evidence="5" id="KW-0804">Transcription</keyword>
<dbReference type="SUPFAM" id="SSF53850">
    <property type="entry name" value="Periplasmic binding protein-like II"/>
    <property type="match status" value="1"/>
</dbReference>
<dbReference type="OrthoDB" id="464481at2"/>
<protein>
    <submittedName>
        <fullName evidence="7">Transcriptional activator protein NhaR</fullName>
    </submittedName>
</protein>
<comment type="caution">
    <text evidence="7">The sequence shown here is derived from an EMBL/GenBank/DDBJ whole genome shotgun (WGS) entry which is preliminary data.</text>
</comment>
<dbReference type="PROSITE" id="PS50931">
    <property type="entry name" value="HTH_LYSR"/>
    <property type="match status" value="1"/>
</dbReference>
<evidence type="ECO:0000313" key="7">
    <source>
        <dbReference type="EMBL" id="TWU12154.1"/>
    </source>
</evidence>
<dbReference type="InterPro" id="IPR036390">
    <property type="entry name" value="WH_DNA-bd_sf"/>
</dbReference>
<reference evidence="7 8" key="1">
    <citation type="submission" date="2019-02" db="EMBL/GenBank/DDBJ databases">
        <title>Deep-cultivation of Planctomycetes and their phenomic and genomic characterization uncovers novel biology.</title>
        <authorList>
            <person name="Wiegand S."/>
            <person name="Jogler M."/>
            <person name="Boedeker C."/>
            <person name="Pinto D."/>
            <person name="Vollmers J."/>
            <person name="Rivas-Marin E."/>
            <person name="Kohn T."/>
            <person name="Peeters S.H."/>
            <person name="Heuer A."/>
            <person name="Rast P."/>
            <person name="Oberbeckmann S."/>
            <person name="Bunk B."/>
            <person name="Jeske O."/>
            <person name="Meyerdierks A."/>
            <person name="Storesund J.E."/>
            <person name="Kallscheuer N."/>
            <person name="Luecker S."/>
            <person name="Lage O.M."/>
            <person name="Pohl T."/>
            <person name="Merkel B.J."/>
            <person name="Hornburger P."/>
            <person name="Mueller R.-W."/>
            <person name="Bruemmer F."/>
            <person name="Labrenz M."/>
            <person name="Spormann A.M."/>
            <person name="Op Den Camp H."/>
            <person name="Overmann J."/>
            <person name="Amann R."/>
            <person name="Jetten M.S.M."/>
            <person name="Mascher T."/>
            <person name="Medema M.H."/>
            <person name="Devos D.P."/>
            <person name="Kaster A.-K."/>
            <person name="Ovreas L."/>
            <person name="Rohde M."/>
            <person name="Galperin M.Y."/>
            <person name="Jogler C."/>
        </authorList>
    </citation>
    <scope>NUCLEOTIDE SEQUENCE [LARGE SCALE GENOMIC DNA]</scope>
    <source>
        <strain evidence="7 8">CA54</strain>
    </source>
</reference>
<dbReference type="InterPro" id="IPR005119">
    <property type="entry name" value="LysR_subst-bd"/>
</dbReference>
<dbReference type="RefSeq" id="WP_146369662.1">
    <property type="nucleotide sequence ID" value="NZ_SJPP01000001.1"/>
</dbReference>
<dbReference type="EMBL" id="SJPP01000001">
    <property type="protein sequence ID" value="TWU12154.1"/>
    <property type="molecule type" value="Genomic_DNA"/>
</dbReference>
<dbReference type="NCBIfam" id="NF008284">
    <property type="entry name" value="PRK11062.1"/>
    <property type="match status" value="1"/>
</dbReference>
<comment type="similarity">
    <text evidence="1">Belongs to the LysR transcriptional regulatory family.</text>
</comment>
<evidence type="ECO:0000256" key="3">
    <source>
        <dbReference type="ARBA" id="ARBA00023125"/>
    </source>
</evidence>
<evidence type="ECO:0000313" key="8">
    <source>
        <dbReference type="Proteomes" id="UP000320735"/>
    </source>
</evidence>
<evidence type="ECO:0000256" key="1">
    <source>
        <dbReference type="ARBA" id="ARBA00009437"/>
    </source>
</evidence>
<proteinExistence type="inferred from homology"/>
<dbReference type="Pfam" id="PF03466">
    <property type="entry name" value="LysR_substrate"/>
    <property type="match status" value="1"/>
</dbReference>
<keyword evidence="4" id="KW-0010">Activator</keyword>
<dbReference type="PRINTS" id="PR00039">
    <property type="entry name" value="HTHLYSR"/>
</dbReference>
<keyword evidence="3" id="KW-0238">DNA-binding</keyword>
<dbReference type="Gene3D" id="3.40.190.290">
    <property type="match status" value="1"/>
</dbReference>
<evidence type="ECO:0000259" key="6">
    <source>
        <dbReference type="PROSITE" id="PS50931"/>
    </source>
</evidence>
<feature type="domain" description="HTH lysR-type" evidence="6">
    <location>
        <begin position="6"/>
        <end position="63"/>
    </location>
</feature>
<keyword evidence="2" id="KW-0805">Transcription regulation</keyword>
<dbReference type="GO" id="GO:2000142">
    <property type="term" value="P:regulation of DNA-templated transcription initiation"/>
    <property type="evidence" value="ECO:0007669"/>
    <property type="project" value="TreeGrafter"/>
</dbReference>
<evidence type="ECO:0000256" key="4">
    <source>
        <dbReference type="ARBA" id="ARBA00023159"/>
    </source>
</evidence>
<dbReference type="InterPro" id="IPR000847">
    <property type="entry name" value="LysR_HTH_N"/>
</dbReference>
<dbReference type="Proteomes" id="UP000320735">
    <property type="component" value="Unassembled WGS sequence"/>
</dbReference>
<dbReference type="Gene3D" id="1.10.10.10">
    <property type="entry name" value="Winged helix-like DNA-binding domain superfamily/Winged helix DNA-binding domain"/>
    <property type="match status" value="1"/>
</dbReference>
<evidence type="ECO:0000256" key="2">
    <source>
        <dbReference type="ARBA" id="ARBA00023015"/>
    </source>
</evidence>
<dbReference type="InterPro" id="IPR036388">
    <property type="entry name" value="WH-like_DNA-bd_sf"/>
</dbReference>
<dbReference type="AlphaFoldDB" id="A0A5C6BNK4"/>
<evidence type="ECO:0000256" key="5">
    <source>
        <dbReference type="ARBA" id="ARBA00023163"/>
    </source>
</evidence>
<accession>A0A5C6BNK4</accession>